<dbReference type="GO" id="GO:0016705">
    <property type="term" value="F:oxidoreductase activity, acting on paired donors, with incorporation or reduction of molecular oxygen"/>
    <property type="evidence" value="ECO:0007669"/>
    <property type="project" value="InterPro"/>
</dbReference>
<evidence type="ECO:0000256" key="1">
    <source>
        <dbReference type="ARBA" id="ARBA00001971"/>
    </source>
</evidence>
<evidence type="ECO:0000256" key="7">
    <source>
        <dbReference type="ARBA" id="ARBA00023033"/>
    </source>
</evidence>
<keyword evidence="7 8" id="KW-0503">Monooxygenase</keyword>
<dbReference type="EMBL" id="LZLR01000073">
    <property type="protein sequence ID" value="OBK23834.1"/>
    <property type="molecule type" value="Genomic_DNA"/>
</dbReference>
<gene>
    <name evidence="9" type="ORF">A5635_18740</name>
</gene>
<organism evidence="9 10">
    <name type="scientific">Mycobacterium asiaticum</name>
    <dbReference type="NCBI Taxonomy" id="1790"/>
    <lineage>
        <taxon>Bacteria</taxon>
        <taxon>Bacillati</taxon>
        <taxon>Actinomycetota</taxon>
        <taxon>Actinomycetes</taxon>
        <taxon>Mycobacteriales</taxon>
        <taxon>Mycobacteriaceae</taxon>
        <taxon>Mycobacterium</taxon>
    </lineage>
</organism>
<dbReference type="FunFam" id="1.10.630.10:FF:000018">
    <property type="entry name" value="Cytochrome P450 monooxygenase"/>
    <property type="match status" value="1"/>
</dbReference>
<keyword evidence="5 8" id="KW-0560">Oxidoreductase</keyword>
<sequence>MARVSTHPDVPDDAIVGFDHHSDEFNLNELEMSAELRRSCPVAWNINYGGFWFLTSYVAVSQVARDGETFAHRYEPDSTDGIDYQGEMGVPRPEGQPALGIGEVDGPYHQALRHGLAPFFSPGSVQKMRPFMAELAHGFLDRHVAEGRMDLVLDYASPVPAILTMKLMGLPYDDWQRYANLFHSVMAVPQDSPEYADAIAEVPAMMQGVLEFAAARRVDPHDDLTSFLVQFEFAGRRLTDEQLLGILWNLIGGGVDTTTSQTALTLLHLGTHPELRRQLIDQPELYRTATDEFLRFFSVNQQLSRTVSRDVEIGGRRLRRNDRVIISWLAANHDENEFDRPDEIVLDRSPNRHLAFGLGPHRCIGSHLARTMAEVMVKAVLDRIPDYRVDLDGVRQYLGNPSMTGLGKLPVTFAPQEALANVK</sequence>
<proteinExistence type="inferred from homology"/>
<dbReference type="RefSeq" id="WP_065034959.1">
    <property type="nucleotide sequence ID" value="NZ_LZLR01000073.1"/>
</dbReference>
<dbReference type="GO" id="GO:0004497">
    <property type="term" value="F:monooxygenase activity"/>
    <property type="evidence" value="ECO:0007669"/>
    <property type="project" value="UniProtKB-KW"/>
</dbReference>
<comment type="similarity">
    <text evidence="2 8">Belongs to the cytochrome P450 family.</text>
</comment>
<dbReference type="SUPFAM" id="SSF48264">
    <property type="entry name" value="Cytochrome P450"/>
    <property type="match status" value="1"/>
</dbReference>
<name>A0A1A3NS18_MYCAS</name>
<dbReference type="InterPro" id="IPR002397">
    <property type="entry name" value="Cyt_P450_B"/>
</dbReference>
<dbReference type="GO" id="GO:0020037">
    <property type="term" value="F:heme binding"/>
    <property type="evidence" value="ECO:0007669"/>
    <property type="project" value="InterPro"/>
</dbReference>
<reference evidence="9 10" key="1">
    <citation type="submission" date="2016-06" db="EMBL/GenBank/DDBJ databases">
        <authorList>
            <person name="Kjaerup R.B."/>
            <person name="Dalgaard T.S."/>
            <person name="Juul-Madsen H.R."/>
        </authorList>
    </citation>
    <scope>NUCLEOTIDE SEQUENCE [LARGE SCALE GENOMIC DNA]</scope>
    <source>
        <strain evidence="9 10">1245335.1</strain>
    </source>
</reference>
<dbReference type="InterPro" id="IPR001128">
    <property type="entry name" value="Cyt_P450"/>
</dbReference>
<dbReference type="AlphaFoldDB" id="A0A1A3NS18"/>
<dbReference type="InterPro" id="IPR036396">
    <property type="entry name" value="Cyt_P450_sf"/>
</dbReference>
<protein>
    <submittedName>
        <fullName evidence="9">Cytochrome</fullName>
    </submittedName>
</protein>
<keyword evidence="4 8" id="KW-0479">Metal-binding</keyword>
<keyword evidence="6 8" id="KW-0408">Iron</keyword>
<dbReference type="GO" id="GO:0005506">
    <property type="term" value="F:iron ion binding"/>
    <property type="evidence" value="ECO:0007669"/>
    <property type="project" value="InterPro"/>
</dbReference>
<accession>A0A1A3NS18</accession>
<dbReference type="PANTHER" id="PTHR46696">
    <property type="entry name" value="P450, PUTATIVE (EUROFUNG)-RELATED"/>
    <property type="match status" value="1"/>
</dbReference>
<keyword evidence="3 8" id="KW-0349">Heme</keyword>
<dbReference type="Gene3D" id="1.10.630.10">
    <property type="entry name" value="Cytochrome P450"/>
    <property type="match status" value="1"/>
</dbReference>
<dbReference type="InterPro" id="IPR017972">
    <property type="entry name" value="Cyt_P450_CS"/>
</dbReference>
<evidence type="ECO:0000256" key="3">
    <source>
        <dbReference type="ARBA" id="ARBA00022617"/>
    </source>
</evidence>
<dbReference type="OrthoDB" id="3209493at2"/>
<dbReference type="Proteomes" id="UP000093819">
    <property type="component" value="Unassembled WGS sequence"/>
</dbReference>
<dbReference type="PROSITE" id="PS00086">
    <property type="entry name" value="CYTOCHROME_P450"/>
    <property type="match status" value="1"/>
</dbReference>
<comment type="cofactor">
    <cofactor evidence="1">
        <name>heme</name>
        <dbReference type="ChEBI" id="CHEBI:30413"/>
    </cofactor>
</comment>
<evidence type="ECO:0000256" key="2">
    <source>
        <dbReference type="ARBA" id="ARBA00010617"/>
    </source>
</evidence>
<evidence type="ECO:0000313" key="9">
    <source>
        <dbReference type="EMBL" id="OBK23834.1"/>
    </source>
</evidence>
<dbReference type="PRINTS" id="PR00359">
    <property type="entry name" value="BP450"/>
</dbReference>
<evidence type="ECO:0000256" key="8">
    <source>
        <dbReference type="RuleBase" id="RU000461"/>
    </source>
</evidence>
<dbReference type="PANTHER" id="PTHR46696:SF6">
    <property type="entry name" value="P450, PUTATIVE (EUROFUNG)-RELATED"/>
    <property type="match status" value="1"/>
</dbReference>
<evidence type="ECO:0000256" key="4">
    <source>
        <dbReference type="ARBA" id="ARBA00022723"/>
    </source>
</evidence>
<dbReference type="Pfam" id="PF00067">
    <property type="entry name" value="p450"/>
    <property type="match status" value="1"/>
</dbReference>
<comment type="caution">
    <text evidence="9">The sequence shown here is derived from an EMBL/GenBank/DDBJ whole genome shotgun (WGS) entry which is preliminary data.</text>
</comment>
<evidence type="ECO:0000313" key="10">
    <source>
        <dbReference type="Proteomes" id="UP000093819"/>
    </source>
</evidence>
<evidence type="ECO:0000256" key="6">
    <source>
        <dbReference type="ARBA" id="ARBA00023004"/>
    </source>
</evidence>
<evidence type="ECO:0000256" key="5">
    <source>
        <dbReference type="ARBA" id="ARBA00023002"/>
    </source>
</evidence>